<organism evidence="2 3">
    <name type="scientific">Synaphobranchus kaupii</name>
    <name type="common">Kaup's arrowtooth eel</name>
    <dbReference type="NCBI Taxonomy" id="118154"/>
    <lineage>
        <taxon>Eukaryota</taxon>
        <taxon>Metazoa</taxon>
        <taxon>Chordata</taxon>
        <taxon>Craniata</taxon>
        <taxon>Vertebrata</taxon>
        <taxon>Euteleostomi</taxon>
        <taxon>Actinopterygii</taxon>
        <taxon>Neopterygii</taxon>
        <taxon>Teleostei</taxon>
        <taxon>Anguilliformes</taxon>
        <taxon>Synaphobranchidae</taxon>
        <taxon>Synaphobranchus</taxon>
    </lineage>
</organism>
<protein>
    <submittedName>
        <fullName evidence="2">Uncharacterized protein</fullName>
    </submittedName>
</protein>
<sequence>MRYGRVHSGDPEGTDRGDRVRHQAANHQGPNGQTGSSAVSSLRREKYRQSFSLPNAPPLPCCPPVRNLIIGGSVYITRPH</sequence>
<feature type="compositionally biased region" description="Basic and acidic residues" evidence="1">
    <location>
        <begin position="7"/>
        <end position="21"/>
    </location>
</feature>
<keyword evidence="3" id="KW-1185">Reference proteome</keyword>
<proteinExistence type="predicted"/>
<dbReference type="Proteomes" id="UP001152622">
    <property type="component" value="Chromosome 18"/>
</dbReference>
<evidence type="ECO:0000313" key="2">
    <source>
        <dbReference type="EMBL" id="KAJ8337457.1"/>
    </source>
</evidence>
<dbReference type="EMBL" id="JAINUF010000018">
    <property type="protein sequence ID" value="KAJ8337457.1"/>
    <property type="molecule type" value="Genomic_DNA"/>
</dbReference>
<evidence type="ECO:0000256" key="1">
    <source>
        <dbReference type="SAM" id="MobiDB-lite"/>
    </source>
</evidence>
<feature type="region of interest" description="Disordered" evidence="1">
    <location>
        <begin position="1"/>
        <end position="58"/>
    </location>
</feature>
<evidence type="ECO:0000313" key="3">
    <source>
        <dbReference type="Proteomes" id="UP001152622"/>
    </source>
</evidence>
<accession>A0A9Q1IF57</accession>
<comment type="caution">
    <text evidence="2">The sequence shown here is derived from an EMBL/GenBank/DDBJ whole genome shotgun (WGS) entry which is preliminary data.</text>
</comment>
<gene>
    <name evidence="2" type="ORF">SKAU_G00364230</name>
</gene>
<name>A0A9Q1IF57_SYNKA</name>
<reference evidence="2" key="1">
    <citation type="journal article" date="2023" name="Science">
        <title>Genome structures resolve the early diversification of teleost fishes.</title>
        <authorList>
            <person name="Parey E."/>
            <person name="Louis A."/>
            <person name="Montfort J."/>
            <person name="Bouchez O."/>
            <person name="Roques C."/>
            <person name="Iampietro C."/>
            <person name="Lluch J."/>
            <person name="Castinel A."/>
            <person name="Donnadieu C."/>
            <person name="Desvignes T."/>
            <person name="Floi Bucao C."/>
            <person name="Jouanno E."/>
            <person name="Wen M."/>
            <person name="Mejri S."/>
            <person name="Dirks R."/>
            <person name="Jansen H."/>
            <person name="Henkel C."/>
            <person name="Chen W.J."/>
            <person name="Zahm M."/>
            <person name="Cabau C."/>
            <person name="Klopp C."/>
            <person name="Thompson A.W."/>
            <person name="Robinson-Rechavi M."/>
            <person name="Braasch I."/>
            <person name="Lecointre G."/>
            <person name="Bobe J."/>
            <person name="Postlethwait J.H."/>
            <person name="Berthelot C."/>
            <person name="Roest Crollius H."/>
            <person name="Guiguen Y."/>
        </authorList>
    </citation>
    <scope>NUCLEOTIDE SEQUENCE</scope>
    <source>
        <strain evidence="2">WJC10195</strain>
    </source>
</reference>
<dbReference type="AlphaFoldDB" id="A0A9Q1IF57"/>
<feature type="compositionally biased region" description="Polar residues" evidence="1">
    <location>
        <begin position="25"/>
        <end position="40"/>
    </location>
</feature>